<evidence type="ECO:0000259" key="6">
    <source>
        <dbReference type="PROSITE" id="PS50103"/>
    </source>
</evidence>
<dbReference type="InterPro" id="IPR036855">
    <property type="entry name" value="Znf_CCCH_sf"/>
</dbReference>
<evidence type="ECO:0000256" key="4">
    <source>
        <dbReference type="PROSITE-ProRule" id="PRU00723"/>
    </source>
</evidence>
<feature type="compositionally biased region" description="Basic and acidic residues" evidence="5">
    <location>
        <begin position="905"/>
        <end position="916"/>
    </location>
</feature>
<dbReference type="PANTHER" id="PTHR14499:SF136">
    <property type="entry name" value="GH08630P"/>
    <property type="match status" value="1"/>
</dbReference>
<dbReference type="Proteomes" id="UP000221165">
    <property type="component" value="Unassembled WGS sequence"/>
</dbReference>
<accession>A0A2C6L2F4</accession>
<keyword evidence="2 4" id="KW-0863">Zinc-finger</keyword>
<feature type="compositionally biased region" description="Basic and acidic residues" evidence="5">
    <location>
        <begin position="179"/>
        <end position="190"/>
    </location>
</feature>
<feature type="domain" description="C3H1-type" evidence="6">
    <location>
        <begin position="1172"/>
        <end position="1199"/>
    </location>
</feature>
<keyword evidence="3 4" id="KW-0862">Zinc</keyword>
<dbReference type="GeneID" id="94423517"/>
<evidence type="ECO:0000256" key="3">
    <source>
        <dbReference type="ARBA" id="ARBA00022833"/>
    </source>
</evidence>
<feature type="region of interest" description="Disordered" evidence="5">
    <location>
        <begin position="845"/>
        <end position="961"/>
    </location>
</feature>
<dbReference type="OrthoDB" id="20534at2759"/>
<feature type="compositionally biased region" description="Gly residues" evidence="5">
    <location>
        <begin position="1113"/>
        <end position="1132"/>
    </location>
</feature>
<dbReference type="InterPro" id="IPR000571">
    <property type="entry name" value="Znf_CCCH"/>
</dbReference>
<feature type="region of interest" description="Disordered" evidence="5">
    <location>
        <begin position="355"/>
        <end position="390"/>
    </location>
</feature>
<protein>
    <submittedName>
        <fullName evidence="7">Zinc finger (Ccch type) motif-containing protein</fullName>
    </submittedName>
</protein>
<keyword evidence="8" id="KW-1185">Reference proteome</keyword>
<feature type="compositionally biased region" description="Polar residues" evidence="5">
    <location>
        <begin position="357"/>
        <end position="373"/>
    </location>
</feature>
<evidence type="ECO:0000313" key="8">
    <source>
        <dbReference type="Proteomes" id="UP000221165"/>
    </source>
</evidence>
<keyword evidence="1 4" id="KW-0479">Metal-binding</keyword>
<dbReference type="EMBL" id="MIGC01000030">
    <property type="protein sequence ID" value="PHJ26070.1"/>
    <property type="molecule type" value="Genomic_DNA"/>
</dbReference>
<dbReference type="Gene3D" id="4.10.1000.10">
    <property type="entry name" value="Zinc finger, CCCH-type"/>
    <property type="match status" value="2"/>
</dbReference>
<dbReference type="SMART" id="SM00356">
    <property type="entry name" value="ZnF_C3H1"/>
    <property type="match status" value="2"/>
</dbReference>
<dbReference type="SUPFAM" id="SSF90229">
    <property type="entry name" value="CCCH zinc finger"/>
    <property type="match status" value="1"/>
</dbReference>
<feature type="region of interest" description="Disordered" evidence="5">
    <location>
        <begin position="1203"/>
        <end position="1255"/>
    </location>
</feature>
<feature type="region of interest" description="Disordered" evidence="5">
    <location>
        <begin position="474"/>
        <end position="501"/>
    </location>
</feature>
<evidence type="ECO:0000256" key="2">
    <source>
        <dbReference type="ARBA" id="ARBA00022771"/>
    </source>
</evidence>
<reference evidence="7 8" key="1">
    <citation type="journal article" date="2017" name="Int. J. Parasitol.">
        <title>The genome of the protozoan parasite Cystoisospora suis and a reverse vaccinology approach to identify vaccine candidates.</title>
        <authorList>
            <person name="Palmieri N."/>
            <person name="Shrestha A."/>
            <person name="Ruttkowski B."/>
            <person name="Beck T."/>
            <person name="Vogl C."/>
            <person name="Tomley F."/>
            <person name="Blake D.P."/>
            <person name="Joachim A."/>
        </authorList>
    </citation>
    <scope>NUCLEOTIDE SEQUENCE [LARGE SCALE GENOMIC DNA]</scope>
    <source>
        <strain evidence="7 8">Wien I</strain>
    </source>
</reference>
<evidence type="ECO:0000256" key="5">
    <source>
        <dbReference type="SAM" id="MobiDB-lite"/>
    </source>
</evidence>
<dbReference type="InterPro" id="IPR003131">
    <property type="entry name" value="T1-type_BTB"/>
</dbReference>
<feature type="region of interest" description="Disordered" evidence="5">
    <location>
        <begin position="161"/>
        <end position="190"/>
    </location>
</feature>
<dbReference type="GO" id="GO:0051260">
    <property type="term" value="P:protein homooligomerization"/>
    <property type="evidence" value="ECO:0007669"/>
    <property type="project" value="InterPro"/>
</dbReference>
<comment type="caution">
    <text evidence="7">The sequence shown here is derived from an EMBL/GenBank/DDBJ whole genome shotgun (WGS) entry which is preliminary data.</text>
</comment>
<dbReference type="PANTHER" id="PTHR14499">
    <property type="entry name" value="POTASSIUM CHANNEL TETRAMERIZATION DOMAIN-CONTAINING"/>
    <property type="match status" value="1"/>
</dbReference>
<sequence length="1401" mass="147128">MLLSFDNMDGIVDPVAHTPSVPCAAPDELQIGEDASGSVAEDLTAAIVVGGQTFYASLSTFRRSKTLRAYLERASVIAPHWQSHEDGPSKQGDVSEGGGQDVADPSVGADDSFLGSGLVPVLVSGTTPSEKPKSSRIFIDRDPQLFTVVLAYLRNGQLDLPHGAGVDDRAGTGGENSISEERHPPRRSLEGDEIAGNATAAGQGAHGSSLTLAFPLNSLRREFDFYGLEWPSCCMRCGLLFDRSRGSRPGPAASSELQNARSVEATNSGNLRAAEVVEGDSEPRCYFHPGQLVAVDLPLSGANVRPGREGRRHDSQQLYYTCCHRREGAVGCRTGFHLSEEEAVAGLIKLQIRERTASPSSTQQPASLPTVQHNSRENGRASAHVPSEIPVHSASIKREVTEHDTLHSSVALAMRACEAEALRRMQDSVMASTGLAGAGEQVSSVTGLTAADAHTEEQGGDQSDIARRRVGGSEEIVGGNSSDADGPDKRDLFAQNSTVVSPPGSRSDMLYPFACGVVPTAPTNGGTSAELFETASARLSYADSTYSHRSSRDQGLMYVSPYRRQEGDIGSLWQAPGIGHPGAALMTNHQASATPCSTSHLTGAYISPYTLMTPGACGTRSDAAGVVTSLVPAAGYCSHCGSQPSREGPYTPHAGVTPCVVFPVPLYYVPQGTQDRVTAARLHAPAELGAQLRSVEPVQRPQQLYTWGAVGNGDERSQIDQQHELQSYGTLAPMMGQRGEGENVQIYKCPYLDPAAAAACQQKAVGWYTQWARDEQAFMAHQQQHAPHQFLQLQRQTGVYETHVSQLECNAAGMAEHPEVADGSERALGGGMAGYSHLTGQLIAPAASSSSGGSPVGGTRKDAGRTIQGENGVSVPENESVGSRCEDDRRTEGSQGCGEGSGSSSRERDARSRDDSSTGTSNGGCVASGKPESGCASHGREQQVGSFDPSPGVCSDARSTTDEAQFSTLTDTTEDHYVRGQEATRARGTSFYGNSSSRVDENGGGVTPDYTAWGCWQSGDIEDTPTLDCGSVMAADAEVRESPKRAAAGAEGRGGVDEVYADLGDGEGCGKMTVAVAGGLGYSEEMPSGGKGRRARGHVRDGQKGDTQTVGGREVGGGSEQKPGGGRGGGGALNPLFKTKMCPLLKAGLCPKTARRCKFAHALEELRPTAEFYKTQICSFWSMGFCRAGVSCRHAHGAEELKVRPTGPTVGAGSLPGSNKDETKTSHASRVRANRVTGSPPLPSETSTDCGSSSPESGQRYQNACGVGCCDSRGSQCGRVSHQYLDSAGNTTTAERGQNHTGCHCEGRCCEETGKSVFKADETETAQSRLSRRDTDGGLASRPPRDHEAVNGSKDTCSDGLAGDAPENSCCSKFGGEAEGPYHSMHMNACCASMEQPGGSC</sequence>
<dbReference type="SUPFAM" id="SSF54695">
    <property type="entry name" value="POZ domain"/>
    <property type="match status" value="1"/>
</dbReference>
<feature type="zinc finger region" description="C3H1-type" evidence="4">
    <location>
        <begin position="1172"/>
        <end position="1199"/>
    </location>
</feature>
<feature type="region of interest" description="Disordered" evidence="5">
    <location>
        <begin position="1321"/>
        <end position="1358"/>
    </location>
</feature>
<feature type="region of interest" description="Disordered" evidence="5">
    <location>
        <begin position="1083"/>
        <end position="1132"/>
    </location>
</feature>
<dbReference type="PROSITE" id="PS50103">
    <property type="entry name" value="ZF_C3H1"/>
    <property type="match status" value="2"/>
</dbReference>
<feature type="domain" description="C3H1-type" evidence="6">
    <location>
        <begin position="1136"/>
        <end position="1164"/>
    </location>
</feature>
<gene>
    <name evidence="7" type="ORF">CSUI_000072</name>
</gene>
<proteinExistence type="predicted"/>
<feature type="region of interest" description="Disordered" evidence="5">
    <location>
        <begin position="81"/>
        <end position="109"/>
    </location>
</feature>
<dbReference type="InterPro" id="IPR011333">
    <property type="entry name" value="SKP1/BTB/POZ_sf"/>
</dbReference>
<dbReference type="Gene3D" id="3.30.710.10">
    <property type="entry name" value="Potassium Channel Kv1.1, Chain A"/>
    <property type="match status" value="1"/>
</dbReference>
<feature type="zinc finger region" description="C3H1-type" evidence="4">
    <location>
        <begin position="1136"/>
        <end position="1164"/>
    </location>
</feature>
<dbReference type="Pfam" id="PF02214">
    <property type="entry name" value="BTB_2"/>
    <property type="match status" value="1"/>
</dbReference>
<organism evidence="7 8">
    <name type="scientific">Cystoisospora suis</name>
    <dbReference type="NCBI Taxonomy" id="483139"/>
    <lineage>
        <taxon>Eukaryota</taxon>
        <taxon>Sar</taxon>
        <taxon>Alveolata</taxon>
        <taxon>Apicomplexa</taxon>
        <taxon>Conoidasida</taxon>
        <taxon>Coccidia</taxon>
        <taxon>Eucoccidiorida</taxon>
        <taxon>Eimeriorina</taxon>
        <taxon>Sarcocystidae</taxon>
        <taxon>Cystoisospora</taxon>
    </lineage>
</organism>
<name>A0A2C6L2F4_9APIC</name>
<evidence type="ECO:0000256" key="1">
    <source>
        <dbReference type="ARBA" id="ARBA00022723"/>
    </source>
</evidence>
<dbReference type="RefSeq" id="XP_067927716.1">
    <property type="nucleotide sequence ID" value="XM_068060306.1"/>
</dbReference>
<dbReference type="VEuPathDB" id="ToxoDB:CSUI_000072"/>
<dbReference type="GO" id="GO:0008270">
    <property type="term" value="F:zinc ion binding"/>
    <property type="evidence" value="ECO:0007669"/>
    <property type="project" value="UniProtKB-KW"/>
</dbReference>
<feature type="compositionally biased region" description="Polar residues" evidence="5">
    <location>
        <begin position="1244"/>
        <end position="1255"/>
    </location>
</feature>
<evidence type="ECO:0000313" key="7">
    <source>
        <dbReference type="EMBL" id="PHJ26070.1"/>
    </source>
</evidence>